<evidence type="ECO:0000313" key="4">
    <source>
        <dbReference type="Proteomes" id="UP001642405"/>
    </source>
</evidence>
<keyword evidence="4" id="KW-1185">Reference proteome</keyword>
<comment type="caution">
    <text evidence="3">The sequence shown here is derived from an EMBL/GenBank/DDBJ whole genome shotgun (WGS) entry which is preliminary data.</text>
</comment>
<keyword evidence="2" id="KW-1133">Transmembrane helix</keyword>
<dbReference type="Proteomes" id="UP001642405">
    <property type="component" value="Unassembled WGS sequence"/>
</dbReference>
<feature type="region of interest" description="Disordered" evidence="1">
    <location>
        <begin position="534"/>
        <end position="573"/>
    </location>
</feature>
<feature type="region of interest" description="Disordered" evidence="1">
    <location>
        <begin position="62"/>
        <end position="106"/>
    </location>
</feature>
<reference evidence="3 4" key="1">
    <citation type="submission" date="2024-01" db="EMBL/GenBank/DDBJ databases">
        <authorList>
            <person name="Allen C."/>
            <person name="Tagirdzhanova G."/>
        </authorList>
    </citation>
    <scope>NUCLEOTIDE SEQUENCE [LARGE SCALE GENOMIC DNA]</scope>
</reference>
<feature type="compositionally biased region" description="Low complexity" evidence="1">
    <location>
        <begin position="200"/>
        <end position="212"/>
    </location>
</feature>
<feature type="region of interest" description="Disordered" evidence="1">
    <location>
        <begin position="141"/>
        <end position="217"/>
    </location>
</feature>
<organism evidence="3 4">
    <name type="scientific">Sporothrix curviconia</name>
    <dbReference type="NCBI Taxonomy" id="1260050"/>
    <lineage>
        <taxon>Eukaryota</taxon>
        <taxon>Fungi</taxon>
        <taxon>Dikarya</taxon>
        <taxon>Ascomycota</taxon>
        <taxon>Pezizomycotina</taxon>
        <taxon>Sordariomycetes</taxon>
        <taxon>Sordariomycetidae</taxon>
        <taxon>Ophiostomatales</taxon>
        <taxon>Ophiostomataceae</taxon>
        <taxon>Sporothrix</taxon>
    </lineage>
</organism>
<feature type="compositionally biased region" description="Low complexity" evidence="1">
    <location>
        <begin position="408"/>
        <end position="422"/>
    </location>
</feature>
<protein>
    <submittedName>
        <fullName evidence="3">Uncharacterized protein</fullName>
    </submittedName>
</protein>
<feature type="compositionally biased region" description="Basic and acidic residues" evidence="1">
    <location>
        <begin position="353"/>
        <end position="363"/>
    </location>
</feature>
<proteinExistence type="predicted"/>
<evidence type="ECO:0000313" key="3">
    <source>
        <dbReference type="EMBL" id="CAK7236329.1"/>
    </source>
</evidence>
<feature type="compositionally biased region" description="Low complexity" evidence="1">
    <location>
        <begin position="433"/>
        <end position="444"/>
    </location>
</feature>
<feature type="region of interest" description="Disordered" evidence="1">
    <location>
        <begin position="482"/>
        <end position="503"/>
    </location>
</feature>
<feature type="region of interest" description="Disordered" evidence="1">
    <location>
        <begin position="598"/>
        <end position="634"/>
    </location>
</feature>
<feature type="region of interest" description="Disordered" evidence="1">
    <location>
        <begin position="408"/>
        <end position="455"/>
    </location>
</feature>
<keyword evidence="2" id="KW-0812">Transmembrane</keyword>
<dbReference type="EMBL" id="CAWUHB010000113">
    <property type="protein sequence ID" value="CAK7236329.1"/>
    <property type="molecule type" value="Genomic_DNA"/>
</dbReference>
<accession>A0ABP0CW30</accession>
<evidence type="ECO:0000256" key="1">
    <source>
        <dbReference type="SAM" id="MobiDB-lite"/>
    </source>
</evidence>
<gene>
    <name evidence="3" type="ORF">SCUCBS95973_009571</name>
</gene>
<feature type="region of interest" description="Disordered" evidence="1">
    <location>
        <begin position="329"/>
        <end position="373"/>
    </location>
</feature>
<sequence length="664" mass="69448">MKPSDPPISYFPLQCLPAAADNGTTKRMILGRAFMQEVYIIMNYEAGYFQLFEAMFPENSTGNSDEGGRHLVDIPPSPNSPFPVFKGRPDSGNNGGASTDRSGGLSPAATAGVVVGAFIAGTVVAVTLWLCHRRSRRRKQAAAAVAASGSTDEGGKGKDGTESTTETEPSNPGGSPMERIFTFIGRGRWGSRHSADSSATDGTTPNSPTTTLDTDRGFEKNTAEVAGSFSQPVEVGADAQHARYELPVPLPPIELDATAGGASTRGRNGTVRNHKIDDALVGGGVIDEFDDGHGYCDYDDATAILGNDGVQHLTAYELARRRMQRQLRGPVPTYEPPTDPSILRGVASNNTGEQDKADQDARPVVHHRTGPPPLPLNAMAAARPAMSVSAVSSESTVNSSNVVASLPTVLSGTTGSSNPNSTFAMLPSPMTPSSGGWPGRSESGSGSGNGSGSASSIDSVMFDLPSPMTIAAPFSSLFYNGDSHSSDEDNGVGEGDGSSSAPLAARPARMAIDSTRVVCLGPLPEGVVAPVTTATSVSPATPNIPPPESDKAPLLRKQPSNSSSEFVSSPLTTDVDSTLGTNYTLEEEARLLALKEQAEQEKMQAATSTATEEEKEETQGGTVEAAPAERIDAGFELVHVPQLAERRYSWEDHETEGGDERGLQ</sequence>
<name>A0ABP0CW30_9PEZI</name>
<evidence type="ECO:0000256" key="2">
    <source>
        <dbReference type="SAM" id="Phobius"/>
    </source>
</evidence>
<feature type="compositionally biased region" description="Low complexity" evidence="1">
    <location>
        <begin position="560"/>
        <end position="569"/>
    </location>
</feature>
<feature type="transmembrane region" description="Helical" evidence="2">
    <location>
        <begin position="108"/>
        <end position="131"/>
    </location>
</feature>
<feature type="region of interest" description="Disordered" evidence="1">
    <location>
        <begin position="645"/>
        <end position="664"/>
    </location>
</feature>
<keyword evidence="2" id="KW-0472">Membrane</keyword>